<dbReference type="GO" id="GO:0016491">
    <property type="term" value="F:oxidoreductase activity"/>
    <property type="evidence" value="ECO:0007669"/>
    <property type="project" value="UniProtKB-KW"/>
</dbReference>
<dbReference type="SUPFAM" id="SSF51735">
    <property type="entry name" value="NAD(P)-binding Rossmann-fold domains"/>
    <property type="match status" value="1"/>
</dbReference>
<dbReference type="PRINTS" id="PR00081">
    <property type="entry name" value="GDHRDH"/>
</dbReference>
<protein>
    <submittedName>
        <fullName evidence="2">3-oxoacyl-ACP reductase family protein</fullName>
        <ecNumber evidence="2">1.1.1.-</ecNumber>
    </submittedName>
</protein>
<evidence type="ECO:0000313" key="3">
    <source>
        <dbReference type="Proteomes" id="UP001357223"/>
    </source>
</evidence>
<reference evidence="2 3" key="1">
    <citation type="submission" date="2023-10" db="EMBL/GenBank/DDBJ databases">
        <title>Niallia locisalis sp.nov. isolated from a salt pond sample.</title>
        <authorList>
            <person name="Li X.-J."/>
            <person name="Dong L."/>
        </authorList>
    </citation>
    <scope>NUCLEOTIDE SEQUENCE [LARGE SCALE GENOMIC DNA]</scope>
    <source>
        <strain evidence="2 3">DSM 29761</strain>
    </source>
</reference>
<name>A0ABZ2CAA1_9BACI</name>
<dbReference type="Proteomes" id="UP001357223">
    <property type="component" value="Chromosome"/>
</dbReference>
<dbReference type="PROSITE" id="PS00061">
    <property type="entry name" value="ADH_SHORT"/>
    <property type="match status" value="1"/>
</dbReference>
<dbReference type="PRINTS" id="PR00080">
    <property type="entry name" value="SDRFAMILY"/>
</dbReference>
<dbReference type="InterPro" id="IPR036291">
    <property type="entry name" value="NAD(P)-bd_dom_sf"/>
</dbReference>
<dbReference type="EMBL" id="CP137640">
    <property type="protein sequence ID" value="WVX79176.1"/>
    <property type="molecule type" value="Genomic_DNA"/>
</dbReference>
<dbReference type="PANTHER" id="PTHR42760">
    <property type="entry name" value="SHORT-CHAIN DEHYDROGENASES/REDUCTASES FAMILY MEMBER"/>
    <property type="match status" value="1"/>
</dbReference>
<proteinExistence type="inferred from homology"/>
<evidence type="ECO:0000313" key="2">
    <source>
        <dbReference type="EMBL" id="WVX79176.1"/>
    </source>
</evidence>
<keyword evidence="2" id="KW-0560">Oxidoreductase</keyword>
<accession>A0ABZ2CAA1</accession>
<evidence type="ECO:0000256" key="1">
    <source>
        <dbReference type="ARBA" id="ARBA00006484"/>
    </source>
</evidence>
<dbReference type="NCBIfam" id="NF005559">
    <property type="entry name" value="PRK07231.1"/>
    <property type="match status" value="1"/>
</dbReference>
<dbReference type="PANTHER" id="PTHR42760:SF40">
    <property type="entry name" value="3-OXOACYL-[ACYL-CARRIER-PROTEIN] REDUCTASE, CHLOROPLASTIC"/>
    <property type="match status" value="1"/>
</dbReference>
<dbReference type="Pfam" id="PF13561">
    <property type="entry name" value="adh_short_C2"/>
    <property type="match status" value="1"/>
</dbReference>
<dbReference type="Gene3D" id="3.40.50.720">
    <property type="entry name" value="NAD(P)-binding Rossmann-like Domain"/>
    <property type="match status" value="1"/>
</dbReference>
<dbReference type="EC" id="1.1.1.-" evidence="2"/>
<dbReference type="InterPro" id="IPR002347">
    <property type="entry name" value="SDR_fam"/>
</dbReference>
<dbReference type="RefSeq" id="WP_338448109.1">
    <property type="nucleotide sequence ID" value="NZ_CP137640.1"/>
</dbReference>
<keyword evidence="3" id="KW-1185">Reference proteome</keyword>
<organism evidence="2 3">
    <name type="scientific">Niallia oryzisoli</name>
    <dbReference type="NCBI Taxonomy" id="1737571"/>
    <lineage>
        <taxon>Bacteria</taxon>
        <taxon>Bacillati</taxon>
        <taxon>Bacillota</taxon>
        <taxon>Bacilli</taxon>
        <taxon>Bacillales</taxon>
        <taxon>Bacillaceae</taxon>
        <taxon>Niallia</taxon>
    </lineage>
</organism>
<sequence length="252" mass="27585">MKLKEKVAIITGAGQGIGREYARRLAKEGAHVIVADLNMDKAIQVANEIKELNLKASAIQVDVSNEQSTIDMAKQIEKQYGKIDILINNAAIFSTIKMKKMEEISGGEWDSVLDVNLKGIFLCCKAVVPIMKKQNYGRIINISSAAVYLGRPDYIHYVASKAGVLGFTGALSREIGEFNITVNSITPGPTYTEIPRETVSEIQKKELLKIQSIKKLQEPSDLSGVVVFLCTDDASFITGQTFNVDGGMTVRL</sequence>
<dbReference type="InterPro" id="IPR020904">
    <property type="entry name" value="Sc_DH/Rdtase_CS"/>
</dbReference>
<dbReference type="NCBIfam" id="NF009466">
    <property type="entry name" value="PRK12826.1-2"/>
    <property type="match status" value="1"/>
</dbReference>
<comment type="similarity">
    <text evidence="1">Belongs to the short-chain dehydrogenases/reductases (SDR) family.</text>
</comment>
<gene>
    <name evidence="2" type="ORF">R4Z09_17910</name>
</gene>